<organism evidence="1">
    <name type="scientific">uncultured marine virus</name>
    <dbReference type="NCBI Taxonomy" id="186617"/>
    <lineage>
        <taxon>Viruses</taxon>
        <taxon>environmental samples</taxon>
    </lineage>
</organism>
<proteinExistence type="predicted"/>
<protein>
    <recommendedName>
        <fullName evidence="2">Tail protein</fullName>
    </recommendedName>
</protein>
<dbReference type="EMBL" id="KR029605">
    <property type="protein sequence ID" value="AKH48577.1"/>
    <property type="molecule type" value="Genomic_DNA"/>
</dbReference>
<reference evidence="1" key="2">
    <citation type="submission" date="2015-03" db="EMBL/GenBank/DDBJ databases">
        <authorList>
            <person name="Chow C.-E.T."/>
            <person name="Winget D.M."/>
            <person name="White R.A.III."/>
            <person name="Hallam S.J."/>
            <person name="Suttle C.A."/>
        </authorList>
    </citation>
    <scope>NUCLEOTIDE SEQUENCE</scope>
    <source>
        <strain evidence="1">Oxic1_10</strain>
    </source>
</reference>
<reference evidence="1" key="1">
    <citation type="journal article" date="2015" name="Front. Microbiol.">
        <title>Combining genomic sequencing methods to explore viral diversity and reveal potential virus-host interactions.</title>
        <authorList>
            <person name="Chow C.E."/>
            <person name="Winget D.M."/>
            <person name="White R.A.III."/>
            <person name="Hallam S.J."/>
            <person name="Suttle C.A."/>
        </authorList>
    </citation>
    <scope>NUCLEOTIDE SEQUENCE</scope>
    <source>
        <strain evidence="1">Oxic1_10</strain>
    </source>
</reference>
<name>A0A0F7LB34_9VIRU</name>
<evidence type="ECO:0008006" key="2">
    <source>
        <dbReference type="Google" id="ProtNLM"/>
    </source>
</evidence>
<evidence type="ECO:0000313" key="1">
    <source>
        <dbReference type="EMBL" id="AKH48577.1"/>
    </source>
</evidence>
<sequence>MSVRENIASNLLSVISSISSPITIKKATRQPFILDELSEQQYPAVIVQTSEENRDDSELGSGAKTRHGTIDFVILGFVKGADTNIDTKRNELITAIETAIETDITRNGNALDSEVIQVETDEGSLFPVGGIRMTIRCMYEYQSGTP</sequence>
<accession>A0A0F7LB34</accession>